<feature type="domain" description="Phospholipase/carboxylesterase/thioesterase" evidence="3">
    <location>
        <begin position="22"/>
        <end position="231"/>
    </location>
</feature>
<keyword evidence="2" id="KW-0378">Hydrolase</keyword>
<dbReference type="Gene3D" id="3.40.50.1820">
    <property type="entry name" value="alpha/beta hydrolase"/>
    <property type="match status" value="1"/>
</dbReference>
<comment type="similarity">
    <text evidence="1">Belongs to the AB hydrolase superfamily. AB hydrolase 2 family.</text>
</comment>
<dbReference type="EMBL" id="JADXDR010000091">
    <property type="protein sequence ID" value="KAI7839863.1"/>
    <property type="molecule type" value="Genomic_DNA"/>
</dbReference>
<evidence type="ECO:0000313" key="4">
    <source>
        <dbReference type="EMBL" id="KAI7839863.1"/>
    </source>
</evidence>
<keyword evidence="5" id="KW-1185">Reference proteome</keyword>
<dbReference type="GO" id="GO:0008474">
    <property type="term" value="F:palmitoyl-(protein) hydrolase activity"/>
    <property type="evidence" value="ECO:0007669"/>
    <property type="project" value="TreeGrafter"/>
</dbReference>
<dbReference type="InterPro" id="IPR050565">
    <property type="entry name" value="LYPA1-2/EST-like"/>
</dbReference>
<dbReference type="GO" id="GO:0052689">
    <property type="term" value="F:carboxylic ester hydrolase activity"/>
    <property type="evidence" value="ECO:0007669"/>
    <property type="project" value="TreeGrafter"/>
</dbReference>
<evidence type="ECO:0000259" key="3">
    <source>
        <dbReference type="Pfam" id="PF02230"/>
    </source>
</evidence>
<dbReference type="PANTHER" id="PTHR10655:SF17">
    <property type="entry name" value="LYSOPHOSPHOLIPASE-LIKE PROTEIN 1"/>
    <property type="match status" value="1"/>
</dbReference>
<comment type="caution">
    <text evidence="4">The sequence shown here is derived from an EMBL/GenBank/DDBJ whole genome shotgun (WGS) entry which is preliminary data.</text>
</comment>
<organism evidence="4 5">
    <name type="scientific">Chlorella ohadii</name>
    <dbReference type="NCBI Taxonomy" id="2649997"/>
    <lineage>
        <taxon>Eukaryota</taxon>
        <taxon>Viridiplantae</taxon>
        <taxon>Chlorophyta</taxon>
        <taxon>core chlorophytes</taxon>
        <taxon>Trebouxiophyceae</taxon>
        <taxon>Chlorellales</taxon>
        <taxon>Chlorellaceae</taxon>
        <taxon>Chlorella clade</taxon>
        <taxon>Chlorella</taxon>
    </lineage>
</organism>
<dbReference type="InterPro" id="IPR003140">
    <property type="entry name" value="PLipase/COase/thioEstase"/>
</dbReference>
<dbReference type="PANTHER" id="PTHR10655">
    <property type="entry name" value="LYSOPHOSPHOLIPASE-RELATED"/>
    <property type="match status" value="1"/>
</dbReference>
<protein>
    <recommendedName>
        <fullName evidence="3">Phospholipase/carboxylesterase/thioesterase domain-containing protein</fullName>
    </recommendedName>
</protein>
<gene>
    <name evidence="4" type="ORF">COHA_006401</name>
</gene>
<sequence>MAGGGAASRAGGLVYPSPIVFDALQQAKSCLIMLHGLGDSGQGWADVAPMLQPDLPQTKFIFPTAPIRAITVNGGARMTGWYDIADLDRIGSESQDAAAMHESRRYIDELVEKEVAGGIPASSIVVGGFSQGGAMALMSLRSKHKLAGIIGLSSYLPLLEEKPIVSEENKGTPVLMCHGDCDQVVNFDFGKRSYEELKKAGVNVDFKTYQYMGHEACGEELMEMRDFLKSCFSAAAGKL</sequence>
<dbReference type="SUPFAM" id="SSF53474">
    <property type="entry name" value="alpha/beta-Hydrolases"/>
    <property type="match status" value="1"/>
</dbReference>
<reference evidence="4" key="1">
    <citation type="submission" date="2020-11" db="EMBL/GenBank/DDBJ databases">
        <title>Chlorella ohadii genome sequencing and assembly.</title>
        <authorList>
            <person name="Murik O."/>
            <person name="Treves H."/>
            <person name="Kedem I."/>
            <person name="Shotland Y."/>
            <person name="Kaplan A."/>
        </authorList>
    </citation>
    <scope>NUCLEOTIDE SEQUENCE</scope>
    <source>
        <strain evidence="4">1</strain>
    </source>
</reference>
<proteinExistence type="inferred from homology"/>
<name>A0AAD5DNY7_9CHLO</name>
<evidence type="ECO:0000256" key="2">
    <source>
        <dbReference type="ARBA" id="ARBA00022801"/>
    </source>
</evidence>
<dbReference type="GO" id="GO:0005737">
    <property type="term" value="C:cytoplasm"/>
    <property type="evidence" value="ECO:0007669"/>
    <property type="project" value="TreeGrafter"/>
</dbReference>
<evidence type="ECO:0000256" key="1">
    <source>
        <dbReference type="ARBA" id="ARBA00006499"/>
    </source>
</evidence>
<dbReference type="AlphaFoldDB" id="A0AAD5DNY7"/>
<dbReference type="InterPro" id="IPR029058">
    <property type="entry name" value="AB_hydrolase_fold"/>
</dbReference>
<evidence type="ECO:0000313" key="5">
    <source>
        <dbReference type="Proteomes" id="UP001205105"/>
    </source>
</evidence>
<accession>A0AAD5DNY7</accession>
<dbReference type="Proteomes" id="UP001205105">
    <property type="component" value="Unassembled WGS sequence"/>
</dbReference>
<dbReference type="Pfam" id="PF02230">
    <property type="entry name" value="Abhydrolase_2"/>
    <property type="match status" value="1"/>
</dbReference>